<dbReference type="InterPro" id="IPR002641">
    <property type="entry name" value="PNPLA_dom"/>
</dbReference>
<dbReference type="AlphaFoldDB" id="A0A1W2EB47"/>
<proteinExistence type="predicted"/>
<dbReference type="OrthoDB" id="5290098at2"/>
<dbReference type="Gene3D" id="3.40.1090.10">
    <property type="entry name" value="Cytosolic phospholipase A2 catalytic domain"/>
    <property type="match status" value="1"/>
</dbReference>
<dbReference type="PROSITE" id="PS51635">
    <property type="entry name" value="PNPLA"/>
    <property type="match status" value="1"/>
</dbReference>
<dbReference type="RefSeq" id="WP_084071424.1">
    <property type="nucleotide sequence ID" value="NZ_FWXY01000028.1"/>
</dbReference>
<protein>
    <submittedName>
        <fullName evidence="6">NTE family protein</fullName>
    </submittedName>
</protein>
<evidence type="ECO:0000256" key="1">
    <source>
        <dbReference type="ARBA" id="ARBA00022801"/>
    </source>
</evidence>
<sequence>MTTCKIGLALGSGASRGWAHIGVIEALQDANIPIHFVTGCSVGAFVGAIYASGGLEHLKRFVIDMDGESMFSFSDLSLIRSGLLNGDKKVKELFCMHTDKKEFEALEIPLKVVAADMHSGDQVVLDTGDLLKALRASMAYPGLFAPVFHKGRWLIDGGVVDPVPVGVTRAMGADIVIAVNLDSQLISHRRQQKSYKDKTKSEITPPGVRNEFLKNLANRYEAAEKIIRKRLELQKKEKQKPPSTRKVINGAIQLMQDRITRVNFAVNPPDILINPRLGDLKMLDYDQVEHSIEEGYIATRNKISDIQMLMALQASD</sequence>
<feature type="active site" description="Nucleophile" evidence="4">
    <location>
        <position position="41"/>
    </location>
</feature>
<dbReference type="PANTHER" id="PTHR14226">
    <property type="entry name" value="NEUROPATHY TARGET ESTERASE/SWISS CHEESE D.MELANOGASTER"/>
    <property type="match status" value="1"/>
</dbReference>
<name>A0A1W2EB47_9BACT</name>
<dbReference type="SUPFAM" id="SSF52151">
    <property type="entry name" value="FabD/lysophospholipase-like"/>
    <property type="match status" value="1"/>
</dbReference>
<dbReference type="PANTHER" id="PTHR14226:SF76">
    <property type="entry name" value="NTE FAMILY PROTEIN RSSA"/>
    <property type="match status" value="1"/>
</dbReference>
<dbReference type="GO" id="GO:0016042">
    <property type="term" value="P:lipid catabolic process"/>
    <property type="evidence" value="ECO:0007669"/>
    <property type="project" value="UniProtKB-UniRule"/>
</dbReference>
<keyword evidence="2 4" id="KW-0442">Lipid degradation</keyword>
<evidence type="ECO:0000313" key="6">
    <source>
        <dbReference type="EMBL" id="SMD06973.1"/>
    </source>
</evidence>
<dbReference type="Pfam" id="PF01734">
    <property type="entry name" value="Patatin"/>
    <property type="match status" value="1"/>
</dbReference>
<reference evidence="6 7" key="1">
    <citation type="submission" date="2017-04" db="EMBL/GenBank/DDBJ databases">
        <authorList>
            <person name="Afonso C.L."/>
            <person name="Miller P.J."/>
            <person name="Scott M.A."/>
            <person name="Spackman E."/>
            <person name="Goraichik I."/>
            <person name="Dimitrov K.M."/>
            <person name="Suarez D.L."/>
            <person name="Swayne D.E."/>
        </authorList>
    </citation>
    <scope>NUCLEOTIDE SEQUENCE [LARGE SCALE GENOMIC DNA]</scope>
    <source>
        <strain evidence="6 7">DSM 3385</strain>
    </source>
</reference>
<evidence type="ECO:0000256" key="3">
    <source>
        <dbReference type="ARBA" id="ARBA00023098"/>
    </source>
</evidence>
<dbReference type="STRING" id="1121400.SAMN02746065_12811"/>
<keyword evidence="3 4" id="KW-0443">Lipid metabolism</keyword>
<organism evidence="6 7">
    <name type="scientific">Desulfocicer vacuolatum DSM 3385</name>
    <dbReference type="NCBI Taxonomy" id="1121400"/>
    <lineage>
        <taxon>Bacteria</taxon>
        <taxon>Pseudomonadati</taxon>
        <taxon>Thermodesulfobacteriota</taxon>
        <taxon>Desulfobacteria</taxon>
        <taxon>Desulfobacterales</taxon>
        <taxon>Desulfobacteraceae</taxon>
        <taxon>Desulfocicer</taxon>
    </lineage>
</organism>
<comment type="caution">
    <text evidence="4">Lacks conserved residue(s) required for the propagation of feature annotation.</text>
</comment>
<dbReference type="GO" id="GO:0016787">
    <property type="term" value="F:hydrolase activity"/>
    <property type="evidence" value="ECO:0007669"/>
    <property type="project" value="UniProtKB-UniRule"/>
</dbReference>
<evidence type="ECO:0000259" key="5">
    <source>
        <dbReference type="PROSITE" id="PS51635"/>
    </source>
</evidence>
<accession>A0A1W2EB47</accession>
<feature type="short sequence motif" description="DGA/G" evidence="4">
    <location>
        <begin position="156"/>
        <end position="158"/>
    </location>
</feature>
<feature type="short sequence motif" description="GXSXG" evidence="4">
    <location>
        <begin position="39"/>
        <end position="43"/>
    </location>
</feature>
<feature type="active site" description="Proton acceptor" evidence="4">
    <location>
        <position position="156"/>
    </location>
</feature>
<dbReference type="InterPro" id="IPR016035">
    <property type="entry name" value="Acyl_Trfase/lysoPLipase"/>
</dbReference>
<dbReference type="EMBL" id="FWXY01000028">
    <property type="protein sequence ID" value="SMD06973.1"/>
    <property type="molecule type" value="Genomic_DNA"/>
</dbReference>
<feature type="domain" description="PNPLA" evidence="5">
    <location>
        <begin position="8"/>
        <end position="169"/>
    </location>
</feature>
<keyword evidence="1 4" id="KW-0378">Hydrolase</keyword>
<evidence type="ECO:0000313" key="7">
    <source>
        <dbReference type="Proteomes" id="UP000192418"/>
    </source>
</evidence>
<keyword evidence="7" id="KW-1185">Reference proteome</keyword>
<dbReference type="InterPro" id="IPR050301">
    <property type="entry name" value="NTE"/>
</dbReference>
<evidence type="ECO:0000256" key="4">
    <source>
        <dbReference type="PROSITE-ProRule" id="PRU01161"/>
    </source>
</evidence>
<gene>
    <name evidence="6" type="ORF">SAMN02746065_12811</name>
</gene>
<evidence type="ECO:0000256" key="2">
    <source>
        <dbReference type="ARBA" id="ARBA00022963"/>
    </source>
</evidence>
<dbReference type="Proteomes" id="UP000192418">
    <property type="component" value="Unassembled WGS sequence"/>
</dbReference>